<dbReference type="EMBL" id="JBBFGL010000007">
    <property type="protein sequence ID" value="MEJ5196196.1"/>
    <property type="molecule type" value="Genomic_DNA"/>
</dbReference>
<sequence length="144" mass="16204">MEEKIRLAVFGQKRLSREGGIEIVVKELCTRMAQNGCDVTCYNRAGHHVSGAEYDKTIEYDGIRQKVVPTIEKKGLAAVSSSFFAALYSAFGRYDVVHIHAEGPAFFCWIPKLFGKRVISTIHGECEIIWTTREKPDFMRVCAA</sequence>
<comment type="caution">
    <text evidence="2">The sequence shown here is derived from an EMBL/GenBank/DDBJ whole genome shotgun (WGS) entry which is preliminary data.</text>
</comment>
<feature type="domain" description="Glycosyltransferase subfamily 4-like N-terminal" evidence="1">
    <location>
        <begin position="19"/>
        <end position="127"/>
    </location>
</feature>
<dbReference type="RefSeq" id="WP_339395562.1">
    <property type="nucleotide sequence ID" value="NZ_JBBFGL010000007.1"/>
</dbReference>
<organism evidence="2 3">
    <name type="scientific">Faecalibacterium wellingii</name>
    <dbReference type="NCBI Taxonomy" id="2929491"/>
    <lineage>
        <taxon>Bacteria</taxon>
        <taxon>Bacillati</taxon>
        <taxon>Bacillota</taxon>
        <taxon>Clostridia</taxon>
        <taxon>Eubacteriales</taxon>
        <taxon>Oscillospiraceae</taxon>
        <taxon>Faecalibacterium</taxon>
    </lineage>
</organism>
<accession>A0AB35Y465</accession>
<gene>
    <name evidence="2" type="ORF">WF834_08415</name>
</gene>
<dbReference type="InterPro" id="IPR028098">
    <property type="entry name" value="Glyco_trans_4-like_N"/>
</dbReference>
<dbReference type="SUPFAM" id="SSF53756">
    <property type="entry name" value="UDP-Glycosyltransferase/glycogen phosphorylase"/>
    <property type="match status" value="1"/>
</dbReference>
<dbReference type="Pfam" id="PF13439">
    <property type="entry name" value="Glyco_transf_4"/>
    <property type="match status" value="1"/>
</dbReference>
<evidence type="ECO:0000313" key="2">
    <source>
        <dbReference type="EMBL" id="MEJ5196196.1"/>
    </source>
</evidence>
<evidence type="ECO:0000313" key="3">
    <source>
        <dbReference type="Proteomes" id="UP001373196"/>
    </source>
</evidence>
<dbReference type="Proteomes" id="UP001373196">
    <property type="component" value="Unassembled WGS sequence"/>
</dbReference>
<proteinExistence type="predicted"/>
<dbReference type="Gene3D" id="3.40.50.2000">
    <property type="entry name" value="Glycogen Phosphorylase B"/>
    <property type="match status" value="1"/>
</dbReference>
<reference evidence="2" key="1">
    <citation type="submission" date="2024-03" db="EMBL/GenBank/DDBJ databases">
        <authorList>
            <person name="Plomp N."/>
            <person name="Harmsen H.J."/>
        </authorList>
    </citation>
    <scope>NUCLEOTIDE SEQUENCE</scope>
    <source>
        <strain evidence="2">HTF-128</strain>
    </source>
</reference>
<name>A0AB35Y465_9FIRM</name>
<dbReference type="AlphaFoldDB" id="A0AB35Y465"/>
<evidence type="ECO:0000259" key="1">
    <source>
        <dbReference type="Pfam" id="PF13439"/>
    </source>
</evidence>
<protein>
    <submittedName>
        <fullName evidence="2">Glycosyltransferase family 4 protein</fullName>
    </submittedName>
</protein>